<reference evidence="1" key="1">
    <citation type="submission" date="2021-04" db="EMBL/GenBank/DDBJ databases">
        <title>Pseudonocardia sp. nov., isolated from sandy soil of mangrove forest.</title>
        <authorList>
            <person name="Zan Z."/>
            <person name="Huang R."/>
            <person name="Liu W."/>
        </authorList>
    </citation>
    <scope>NUCLEOTIDE SEQUENCE</scope>
    <source>
        <strain evidence="1">S2-4</strain>
    </source>
</reference>
<dbReference type="EMBL" id="JAGSOV010000041">
    <property type="protein sequence ID" value="MCO1657469.1"/>
    <property type="molecule type" value="Genomic_DNA"/>
</dbReference>
<evidence type="ECO:0000313" key="1">
    <source>
        <dbReference type="EMBL" id="MCO1657469.1"/>
    </source>
</evidence>
<keyword evidence="2" id="KW-1185">Reference proteome</keyword>
<protein>
    <recommendedName>
        <fullName evidence="3">Excreted virulence factor EspC (Type VII ESX diderm)</fullName>
    </recommendedName>
</protein>
<sequence length="101" mass="10306">MMVGGFRVDPGDLADTSARTDELSSRVRAAAAGARPIDPRAYGVAGQPFAGPALVAAGLISDALDDLALDTDRGADGLRGTRDGYLDTERAAVSAFDGLAR</sequence>
<gene>
    <name evidence="1" type="ORF">KDL28_20640</name>
</gene>
<name>A0ABT1A3U0_9PSEU</name>
<dbReference type="RefSeq" id="WP_252441114.1">
    <property type="nucleotide sequence ID" value="NZ_JAGSOV010000041.1"/>
</dbReference>
<organism evidence="1 2">
    <name type="scientific">Pseudonocardia humida</name>
    <dbReference type="NCBI Taxonomy" id="2800819"/>
    <lineage>
        <taxon>Bacteria</taxon>
        <taxon>Bacillati</taxon>
        <taxon>Actinomycetota</taxon>
        <taxon>Actinomycetes</taxon>
        <taxon>Pseudonocardiales</taxon>
        <taxon>Pseudonocardiaceae</taxon>
        <taxon>Pseudonocardia</taxon>
    </lineage>
</organism>
<proteinExistence type="predicted"/>
<evidence type="ECO:0000313" key="2">
    <source>
        <dbReference type="Proteomes" id="UP001165283"/>
    </source>
</evidence>
<dbReference type="Proteomes" id="UP001165283">
    <property type="component" value="Unassembled WGS sequence"/>
</dbReference>
<evidence type="ECO:0008006" key="3">
    <source>
        <dbReference type="Google" id="ProtNLM"/>
    </source>
</evidence>
<comment type="caution">
    <text evidence="1">The sequence shown here is derived from an EMBL/GenBank/DDBJ whole genome shotgun (WGS) entry which is preliminary data.</text>
</comment>
<accession>A0ABT1A3U0</accession>